<protein>
    <submittedName>
        <fullName evidence="2">Uncharacterized protein</fullName>
    </submittedName>
</protein>
<accession>A0A367RRR9</accession>
<evidence type="ECO:0000313" key="3">
    <source>
        <dbReference type="Proteomes" id="UP000252107"/>
    </source>
</evidence>
<gene>
    <name evidence="2" type="ORF">A6770_13700</name>
</gene>
<evidence type="ECO:0000313" key="2">
    <source>
        <dbReference type="EMBL" id="RCJ38394.1"/>
    </source>
</evidence>
<name>A0A367RRR9_9NOSO</name>
<evidence type="ECO:0000256" key="1">
    <source>
        <dbReference type="SAM" id="Phobius"/>
    </source>
</evidence>
<keyword evidence="1" id="KW-1133">Transmembrane helix</keyword>
<proteinExistence type="predicted"/>
<reference evidence="2" key="1">
    <citation type="submission" date="2016-04" db="EMBL/GenBank/DDBJ databases">
        <authorList>
            <person name="Tabuchi Yagui T.R."/>
        </authorList>
    </citation>
    <scope>NUCLEOTIDE SEQUENCE [LARGE SCALE GENOMIC DNA]</scope>
    <source>
        <strain evidence="2">NIES-26</strain>
    </source>
</reference>
<keyword evidence="1" id="KW-0812">Transmembrane</keyword>
<dbReference type="AlphaFoldDB" id="A0A367RRR9"/>
<keyword evidence="1" id="KW-0472">Membrane</keyword>
<sequence>MPESIIGLALVAIGVFISCRGLKTISDDAWRILVVLIGFGCIILGVAISHWIMKLLLFIVLLMINPNPNES</sequence>
<dbReference type="EMBL" id="LXQD01000098">
    <property type="protein sequence ID" value="RCJ38394.1"/>
    <property type="molecule type" value="Genomic_DNA"/>
</dbReference>
<organism evidence="2 3">
    <name type="scientific">Nostoc minutum NIES-26</name>
    <dbReference type="NCBI Taxonomy" id="1844469"/>
    <lineage>
        <taxon>Bacteria</taxon>
        <taxon>Bacillati</taxon>
        <taxon>Cyanobacteriota</taxon>
        <taxon>Cyanophyceae</taxon>
        <taxon>Nostocales</taxon>
        <taxon>Nostocaceae</taxon>
        <taxon>Nostoc</taxon>
    </lineage>
</organism>
<feature type="transmembrane region" description="Helical" evidence="1">
    <location>
        <begin position="31"/>
        <end position="64"/>
    </location>
</feature>
<dbReference type="Proteomes" id="UP000252107">
    <property type="component" value="Unassembled WGS sequence"/>
</dbReference>
<keyword evidence="3" id="KW-1185">Reference proteome</keyword>
<comment type="caution">
    <text evidence="2">The sequence shown here is derived from an EMBL/GenBank/DDBJ whole genome shotgun (WGS) entry which is preliminary data.</text>
</comment>